<evidence type="ECO:0000259" key="8">
    <source>
        <dbReference type="Pfam" id="PF13354"/>
    </source>
</evidence>
<feature type="domain" description="Beta-lactamase class A catalytic" evidence="8">
    <location>
        <begin position="53"/>
        <end position="277"/>
    </location>
</feature>
<comment type="similarity">
    <text evidence="2 6">Belongs to the class-A beta-lactamase family.</text>
</comment>
<dbReference type="NCBIfam" id="NF033103">
    <property type="entry name" value="bla_class_A"/>
    <property type="match status" value="1"/>
</dbReference>
<dbReference type="PANTHER" id="PTHR35333:SF3">
    <property type="entry name" value="BETA-LACTAMASE-TYPE TRANSPEPTIDASE FOLD CONTAINING PROTEIN"/>
    <property type="match status" value="1"/>
</dbReference>
<evidence type="ECO:0000256" key="7">
    <source>
        <dbReference type="SAM" id="SignalP"/>
    </source>
</evidence>
<evidence type="ECO:0000256" key="1">
    <source>
        <dbReference type="ARBA" id="ARBA00001526"/>
    </source>
</evidence>
<gene>
    <name evidence="9" type="primary">bla</name>
    <name evidence="9" type="ORF">IC229_07095</name>
</gene>
<dbReference type="InterPro" id="IPR000871">
    <property type="entry name" value="Beta-lactam_class-A"/>
</dbReference>
<dbReference type="GO" id="GO:0008800">
    <property type="term" value="F:beta-lactamase activity"/>
    <property type="evidence" value="ECO:0007669"/>
    <property type="project" value="UniProtKB-UniRule"/>
</dbReference>
<reference evidence="9" key="1">
    <citation type="submission" date="2020-09" db="EMBL/GenBank/DDBJ databases">
        <authorList>
            <person name="Kim M.K."/>
        </authorList>
    </citation>
    <scope>NUCLEOTIDE SEQUENCE</scope>
    <source>
        <strain evidence="9">BT702</strain>
    </source>
</reference>
<protein>
    <recommendedName>
        <fullName evidence="3 6">Beta-lactamase</fullName>
        <ecNumber evidence="3 6">3.5.2.6</ecNumber>
    </recommendedName>
</protein>
<dbReference type="EMBL" id="JACWZY010000004">
    <property type="protein sequence ID" value="MBD2700393.1"/>
    <property type="molecule type" value="Genomic_DNA"/>
</dbReference>
<feature type="signal peptide" evidence="7">
    <location>
        <begin position="1"/>
        <end position="19"/>
    </location>
</feature>
<evidence type="ECO:0000313" key="9">
    <source>
        <dbReference type="EMBL" id="MBD2700393.1"/>
    </source>
</evidence>
<dbReference type="AlphaFoldDB" id="A0A927AQG1"/>
<keyword evidence="4 6" id="KW-0378">Hydrolase</keyword>
<dbReference type="GO" id="GO:0030655">
    <property type="term" value="P:beta-lactam antibiotic catabolic process"/>
    <property type="evidence" value="ECO:0007669"/>
    <property type="project" value="InterPro"/>
</dbReference>
<comment type="caution">
    <text evidence="9">The sequence shown here is derived from an EMBL/GenBank/DDBJ whole genome shotgun (WGS) entry which is preliminary data.</text>
</comment>
<keyword evidence="7" id="KW-0732">Signal</keyword>
<sequence>MNRFTFFTSLYLLPIALYAQLPLNQEASHKSITILRNQIGKIAQDVQGRVGVAAAIVETGELVEWHGKEQYPMQSVYKMPIGMAVLHLVDEGKVKLTQSIRVEPAEYVSKGQRSPLRDEFPNGTNVTVAELLRLAVSESDGSASDVLMRIAGGAQVIMTYLKTLNVTGINVANTEKEIGSDNTVQYRNWATPTEAVSLLTSLQIGRGLSTESRALLLRLMTDTPTGLKRLKGLLPKGTSVAHKTGSSGTVNNVAAATNDIGLITLPSGQHLAIAVFVSDSKADDVTREAVIARIAKAVWEWAKG</sequence>
<evidence type="ECO:0000256" key="5">
    <source>
        <dbReference type="ARBA" id="ARBA00023251"/>
    </source>
</evidence>
<dbReference type="EC" id="3.5.2.6" evidence="3 6"/>
<dbReference type="PROSITE" id="PS00146">
    <property type="entry name" value="BETA_LACTAMASE_A"/>
    <property type="match status" value="1"/>
</dbReference>
<evidence type="ECO:0000313" key="10">
    <source>
        <dbReference type="Proteomes" id="UP000598820"/>
    </source>
</evidence>
<proteinExistence type="inferred from homology"/>
<evidence type="ECO:0000256" key="4">
    <source>
        <dbReference type="ARBA" id="ARBA00022801"/>
    </source>
</evidence>
<evidence type="ECO:0000256" key="3">
    <source>
        <dbReference type="ARBA" id="ARBA00012865"/>
    </source>
</evidence>
<name>A0A927AQG1_9BACT</name>
<dbReference type="GO" id="GO:0046677">
    <property type="term" value="P:response to antibiotic"/>
    <property type="evidence" value="ECO:0007669"/>
    <property type="project" value="UniProtKB-UniRule"/>
</dbReference>
<dbReference type="RefSeq" id="WP_190886251.1">
    <property type="nucleotide sequence ID" value="NZ_JACWZY010000004.1"/>
</dbReference>
<keyword evidence="5 6" id="KW-0046">Antibiotic resistance</keyword>
<dbReference type="InterPro" id="IPR045155">
    <property type="entry name" value="Beta-lactam_cat"/>
</dbReference>
<dbReference type="SUPFAM" id="SSF56601">
    <property type="entry name" value="beta-lactamase/transpeptidase-like"/>
    <property type="match status" value="1"/>
</dbReference>
<accession>A0A927AQG1</accession>
<keyword evidence="10" id="KW-1185">Reference proteome</keyword>
<dbReference type="PRINTS" id="PR00118">
    <property type="entry name" value="BLACTAMASEA"/>
</dbReference>
<evidence type="ECO:0000256" key="6">
    <source>
        <dbReference type="RuleBase" id="RU361140"/>
    </source>
</evidence>
<dbReference type="Gene3D" id="3.40.710.10">
    <property type="entry name" value="DD-peptidase/beta-lactamase superfamily"/>
    <property type="match status" value="1"/>
</dbReference>
<dbReference type="PANTHER" id="PTHR35333">
    <property type="entry name" value="BETA-LACTAMASE"/>
    <property type="match status" value="1"/>
</dbReference>
<evidence type="ECO:0000256" key="2">
    <source>
        <dbReference type="ARBA" id="ARBA00009009"/>
    </source>
</evidence>
<dbReference type="Pfam" id="PF13354">
    <property type="entry name" value="Beta-lactamase2"/>
    <property type="match status" value="1"/>
</dbReference>
<dbReference type="InterPro" id="IPR012338">
    <property type="entry name" value="Beta-lactam/transpept-like"/>
</dbReference>
<comment type="catalytic activity">
    <reaction evidence="1 6">
        <text>a beta-lactam + H2O = a substituted beta-amino acid</text>
        <dbReference type="Rhea" id="RHEA:20401"/>
        <dbReference type="ChEBI" id="CHEBI:15377"/>
        <dbReference type="ChEBI" id="CHEBI:35627"/>
        <dbReference type="ChEBI" id="CHEBI:140347"/>
        <dbReference type="EC" id="3.5.2.6"/>
    </reaction>
</comment>
<dbReference type="Proteomes" id="UP000598820">
    <property type="component" value="Unassembled WGS sequence"/>
</dbReference>
<dbReference type="InterPro" id="IPR023650">
    <property type="entry name" value="Beta-lactam_class-A_AS"/>
</dbReference>
<organism evidence="9 10">
    <name type="scientific">Spirosoma profusum</name>
    <dbReference type="NCBI Taxonomy" id="2771354"/>
    <lineage>
        <taxon>Bacteria</taxon>
        <taxon>Pseudomonadati</taxon>
        <taxon>Bacteroidota</taxon>
        <taxon>Cytophagia</taxon>
        <taxon>Cytophagales</taxon>
        <taxon>Cytophagaceae</taxon>
        <taxon>Spirosoma</taxon>
    </lineage>
</organism>
<feature type="chain" id="PRO_5036885109" description="Beta-lactamase" evidence="7">
    <location>
        <begin position="20"/>
        <end position="304"/>
    </location>
</feature>